<comment type="caution">
    <text evidence="1">The sequence shown here is derived from an EMBL/GenBank/DDBJ whole genome shotgun (WGS) entry which is preliminary data.</text>
</comment>
<evidence type="ECO:0000313" key="1">
    <source>
        <dbReference type="EMBL" id="KAJ7001296.1"/>
    </source>
</evidence>
<reference evidence="1 2" key="1">
    <citation type="journal article" date="2023" name="Mol. Ecol. Resour.">
        <title>Chromosome-level genome assembly of a triploid poplar Populus alba 'Berolinensis'.</title>
        <authorList>
            <person name="Chen S."/>
            <person name="Yu Y."/>
            <person name="Wang X."/>
            <person name="Wang S."/>
            <person name="Zhang T."/>
            <person name="Zhou Y."/>
            <person name="He R."/>
            <person name="Meng N."/>
            <person name="Wang Y."/>
            <person name="Liu W."/>
            <person name="Liu Z."/>
            <person name="Liu J."/>
            <person name="Guo Q."/>
            <person name="Huang H."/>
            <person name="Sederoff R.R."/>
            <person name="Wang G."/>
            <person name="Qu G."/>
            <person name="Chen S."/>
        </authorList>
    </citation>
    <scope>NUCLEOTIDE SEQUENCE [LARGE SCALE GENOMIC DNA]</scope>
    <source>
        <strain evidence="1">SC-2020</strain>
    </source>
</reference>
<dbReference type="Proteomes" id="UP001164929">
    <property type="component" value="Chromosome 4"/>
</dbReference>
<accession>A0AAD6W778</accession>
<dbReference type="EMBL" id="JAQIZT010000004">
    <property type="protein sequence ID" value="KAJ7001296.1"/>
    <property type="molecule type" value="Genomic_DNA"/>
</dbReference>
<protein>
    <submittedName>
        <fullName evidence="1">Uncharacterized protein</fullName>
    </submittedName>
</protein>
<evidence type="ECO:0000313" key="2">
    <source>
        <dbReference type="Proteomes" id="UP001164929"/>
    </source>
</evidence>
<organism evidence="1 2">
    <name type="scientific">Populus alba x Populus x berolinensis</name>
    <dbReference type="NCBI Taxonomy" id="444605"/>
    <lineage>
        <taxon>Eukaryota</taxon>
        <taxon>Viridiplantae</taxon>
        <taxon>Streptophyta</taxon>
        <taxon>Embryophyta</taxon>
        <taxon>Tracheophyta</taxon>
        <taxon>Spermatophyta</taxon>
        <taxon>Magnoliopsida</taxon>
        <taxon>eudicotyledons</taxon>
        <taxon>Gunneridae</taxon>
        <taxon>Pentapetalae</taxon>
        <taxon>rosids</taxon>
        <taxon>fabids</taxon>
        <taxon>Malpighiales</taxon>
        <taxon>Salicaceae</taxon>
        <taxon>Saliceae</taxon>
        <taxon>Populus</taxon>
    </lineage>
</organism>
<proteinExistence type="predicted"/>
<gene>
    <name evidence="1" type="ORF">NC653_011660</name>
</gene>
<name>A0AAD6W778_9ROSI</name>
<keyword evidence="2" id="KW-1185">Reference proteome</keyword>
<sequence length="84" mass="9596">MDALRANLPQKNQNVLIPRKGRNIQIGKTCTLLHIHVDEFLARPKVSRPVLVCENNQTGLLGSLSYFVMFCRFAHRRGILDKHS</sequence>
<dbReference type="AlphaFoldDB" id="A0AAD6W778"/>